<gene>
    <name evidence="1" type="ORF">CDAR_75791</name>
</gene>
<evidence type="ECO:0000313" key="1">
    <source>
        <dbReference type="EMBL" id="GIY76089.1"/>
    </source>
</evidence>
<dbReference type="AlphaFoldDB" id="A0AAV4W1L0"/>
<dbReference type="EMBL" id="BPLQ01013948">
    <property type="protein sequence ID" value="GIY76089.1"/>
    <property type="molecule type" value="Genomic_DNA"/>
</dbReference>
<reference evidence="1 2" key="1">
    <citation type="submission" date="2021-06" db="EMBL/GenBank/DDBJ databases">
        <title>Caerostris darwini draft genome.</title>
        <authorList>
            <person name="Kono N."/>
            <person name="Arakawa K."/>
        </authorList>
    </citation>
    <scope>NUCLEOTIDE SEQUENCE [LARGE SCALE GENOMIC DNA]</scope>
</reference>
<protein>
    <submittedName>
        <fullName evidence="1">Uncharacterized protein</fullName>
    </submittedName>
</protein>
<accession>A0AAV4W1L0</accession>
<dbReference type="Proteomes" id="UP001054837">
    <property type="component" value="Unassembled WGS sequence"/>
</dbReference>
<evidence type="ECO:0000313" key="2">
    <source>
        <dbReference type="Proteomes" id="UP001054837"/>
    </source>
</evidence>
<keyword evidence="2" id="KW-1185">Reference proteome</keyword>
<proteinExistence type="predicted"/>
<organism evidence="1 2">
    <name type="scientific">Caerostris darwini</name>
    <dbReference type="NCBI Taxonomy" id="1538125"/>
    <lineage>
        <taxon>Eukaryota</taxon>
        <taxon>Metazoa</taxon>
        <taxon>Ecdysozoa</taxon>
        <taxon>Arthropoda</taxon>
        <taxon>Chelicerata</taxon>
        <taxon>Arachnida</taxon>
        <taxon>Araneae</taxon>
        <taxon>Araneomorphae</taxon>
        <taxon>Entelegynae</taxon>
        <taxon>Araneoidea</taxon>
        <taxon>Araneidae</taxon>
        <taxon>Caerostris</taxon>
    </lineage>
</organism>
<name>A0AAV4W1L0_9ARAC</name>
<comment type="caution">
    <text evidence="1">The sequence shown here is derived from an EMBL/GenBank/DDBJ whole genome shotgun (WGS) entry which is preliminary data.</text>
</comment>
<sequence>MRALYQWHVTLFPRSSATGRKSAVKVGRGKRKLPSDPPLVRAVGKLFQWDSFLGRKVLPLDSRRLKESANIECITSNCAALIPLVSGSIAVQTEFKKFDRHTPSG</sequence>